<keyword evidence="4" id="KW-1133">Transmembrane helix</keyword>
<dbReference type="GO" id="GO:0030288">
    <property type="term" value="C:outer membrane-bounded periplasmic space"/>
    <property type="evidence" value="ECO:0007669"/>
    <property type="project" value="TreeGrafter"/>
</dbReference>
<evidence type="ECO:0000256" key="1">
    <source>
        <dbReference type="ARBA" id="ARBA00022475"/>
    </source>
</evidence>
<reference evidence="6" key="2">
    <citation type="submission" date="2020-09" db="EMBL/GenBank/DDBJ databases">
        <authorList>
            <person name="Sun Q."/>
            <person name="Zhou Y."/>
        </authorList>
    </citation>
    <scope>NUCLEOTIDE SEQUENCE</scope>
    <source>
        <strain evidence="6">CGMCC 1.12181</strain>
    </source>
</reference>
<protein>
    <recommendedName>
        <fullName evidence="8">Lipopolysaccharide export system protein LptC</fullName>
    </recommendedName>
</protein>
<dbReference type="Gene3D" id="2.60.450.10">
    <property type="entry name" value="Lipopolysaccharide (LPS) transport protein A like domain"/>
    <property type="match status" value="1"/>
</dbReference>
<gene>
    <name evidence="6" type="ORF">GCM10011365_09500</name>
</gene>
<organism evidence="6 7">
    <name type="scientific">Marinicella pacifica</name>
    <dbReference type="NCBI Taxonomy" id="1171543"/>
    <lineage>
        <taxon>Bacteria</taxon>
        <taxon>Pseudomonadati</taxon>
        <taxon>Pseudomonadota</taxon>
        <taxon>Gammaproteobacteria</taxon>
        <taxon>Lysobacterales</taxon>
        <taxon>Marinicellaceae</taxon>
        <taxon>Marinicella</taxon>
    </lineage>
</organism>
<dbReference type="RefSeq" id="WP_188364542.1">
    <property type="nucleotide sequence ID" value="NZ_BAABJF010000017.1"/>
</dbReference>
<dbReference type="InterPro" id="IPR010664">
    <property type="entry name" value="LipoPS_assembly_LptC-rel"/>
</dbReference>
<dbReference type="NCBIfam" id="TIGR04409">
    <property type="entry name" value="LptC_YrbK"/>
    <property type="match status" value="1"/>
</dbReference>
<evidence type="ECO:0000313" key="7">
    <source>
        <dbReference type="Proteomes" id="UP000605253"/>
    </source>
</evidence>
<dbReference type="AlphaFoldDB" id="A0A917FN14"/>
<evidence type="ECO:0000256" key="2">
    <source>
        <dbReference type="ARBA" id="ARBA00022519"/>
    </source>
</evidence>
<accession>A0A917FN14</accession>
<dbReference type="PANTHER" id="PTHR37481:SF1">
    <property type="entry name" value="LIPOPOLYSACCHARIDE EXPORT SYSTEM PROTEIN LPTC"/>
    <property type="match status" value="1"/>
</dbReference>
<comment type="caution">
    <text evidence="6">The sequence shown here is derived from an EMBL/GenBank/DDBJ whole genome shotgun (WGS) entry which is preliminary data.</text>
</comment>
<evidence type="ECO:0000256" key="5">
    <source>
        <dbReference type="ARBA" id="ARBA00023136"/>
    </source>
</evidence>
<dbReference type="InterPro" id="IPR052363">
    <property type="entry name" value="LPS_export_LptC"/>
</dbReference>
<dbReference type="GO" id="GO:0015221">
    <property type="term" value="F:lipopolysaccharide transmembrane transporter activity"/>
    <property type="evidence" value="ECO:0007669"/>
    <property type="project" value="InterPro"/>
</dbReference>
<evidence type="ECO:0000256" key="3">
    <source>
        <dbReference type="ARBA" id="ARBA00022692"/>
    </source>
</evidence>
<dbReference type="InterPro" id="IPR026265">
    <property type="entry name" value="LptC"/>
</dbReference>
<dbReference type="PANTHER" id="PTHR37481">
    <property type="entry name" value="LIPOPOLYSACCHARIDE EXPORT SYSTEM PROTEIN LPTC"/>
    <property type="match status" value="1"/>
</dbReference>
<name>A0A917FN14_9GAMM</name>
<sequence>MTFKIRQLLIMLVFAVLSVAVYQGFFRHSAGTDYEPFTKGYALTEVVMRSTDDSGQVVTEIRSPNMTHYLDNEQTLIEQPHVQLFADDNNWILQSPSAVFRRNQQFLYFPDKVTVVSQQAPIVVVESSQLSVDLNTKEGRTPAAINLQQPGGWMRGVGAHIIFNNKQIELLNDVYAEFQPRQ</sequence>
<dbReference type="GO" id="GO:0005886">
    <property type="term" value="C:plasma membrane"/>
    <property type="evidence" value="ECO:0007669"/>
    <property type="project" value="InterPro"/>
</dbReference>
<dbReference type="GO" id="GO:0017089">
    <property type="term" value="F:glycolipid transfer activity"/>
    <property type="evidence" value="ECO:0007669"/>
    <property type="project" value="TreeGrafter"/>
</dbReference>
<dbReference type="Pfam" id="PF06835">
    <property type="entry name" value="LptC"/>
    <property type="match status" value="1"/>
</dbReference>
<keyword evidence="2" id="KW-0997">Cell inner membrane</keyword>
<dbReference type="EMBL" id="BMEO01000003">
    <property type="protein sequence ID" value="GGF90494.1"/>
    <property type="molecule type" value="Genomic_DNA"/>
</dbReference>
<keyword evidence="1" id="KW-1003">Cell membrane</keyword>
<reference evidence="6" key="1">
    <citation type="journal article" date="2014" name="Int. J. Syst. Evol. Microbiol.">
        <title>Complete genome sequence of Corynebacterium casei LMG S-19264T (=DSM 44701T), isolated from a smear-ripened cheese.</title>
        <authorList>
            <consortium name="US DOE Joint Genome Institute (JGI-PGF)"/>
            <person name="Walter F."/>
            <person name="Albersmeier A."/>
            <person name="Kalinowski J."/>
            <person name="Ruckert C."/>
        </authorList>
    </citation>
    <scope>NUCLEOTIDE SEQUENCE</scope>
    <source>
        <strain evidence="6">CGMCC 1.12181</strain>
    </source>
</reference>
<keyword evidence="3" id="KW-0812">Transmembrane</keyword>
<keyword evidence="5" id="KW-0472">Membrane</keyword>
<evidence type="ECO:0000313" key="6">
    <source>
        <dbReference type="EMBL" id="GGF90494.1"/>
    </source>
</evidence>
<evidence type="ECO:0000256" key="4">
    <source>
        <dbReference type="ARBA" id="ARBA00022989"/>
    </source>
</evidence>
<dbReference type="Proteomes" id="UP000605253">
    <property type="component" value="Unassembled WGS sequence"/>
</dbReference>
<evidence type="ECO:0008006" key="8">
    <source>
        <dbReference type="Google" id="ProtNLM"/>
    </source>
</evidence>
<proteinExistence type="predicted"/>
<keyword evidence="7" id="KW-1185">Reference proteome</keyword>